<dbReference type="InterPro" id="IPR000792">
    <property type="entry name" value="Tscrpt_reg_LuxR_C"/>
</dbReference>
<dbReference type="Proteomes" id="UP000233750">
    <property type="component" value="Unassembled WGS sequence"/>
</dbReference>
<protein>
    <submittedName>
        <fullName evidence="4">Regulatory LuxR family protein</fullName>
    </submittedName>
</protein>
<dbReference type="PROSITE" id="PS50043">
    <property type="entry name" value="HTH_LUXR_2"/>
    <property type="match status" value="1"/>
</dbReference>
<keyword evidence="5" id="KW-1185">Reference proteome</keyword>
<comment type="caution">
    <text evidence="4">The sequence shown here is derived from an EMBL/GenBank/DDBJ whole genome shotgun (WGS) entry which is preliminary data.</text>
</comment>
<dbReference type="PANTHER" id="PTHR43214">
    <property type="entry name" value="TWO-COMPONENT RESPONSE REGULATOR"/>
    <property type="match status" value="1"/>
</dbReference>
<dbReference type="Gene3D" id="1.25.40.10">
    <property type="entry name" value="Tetratricopeptide repeat domain"/>
    <property type="match status" value="2"/>
</dbReference>
<dbReference type="InterPro" id="IPR016032">
    <property type="entry name" value="Sig_transdc_resp-reg_C-effctor"/>
</dbReference>
<dbReference type="GO" id="GO:0003677">
    <property type="term" value="F:DNA binding"/>
    <property type="evidence" value="ECO:0007669"/>
    <property type="project" value="UniProtKB-KW"/>
</dbReference>
<dbReference type="Pfam" id="PF00196">
    <property type="entry name" value="GerE"/>
    <property type="match status" value="1"/>
</dbReference>
<dbReference type="OrthoDB" id="5476461at2"/>
<evidence type="ECO:0000313" key="5">
    <source>
        <dbReference type="Proteomes" id="UP000233750"/>
    </source>
</evidence>
<reference evidence="4 5" key="1">
    <citation type="submission" date="2017-12" db="EMBL/GenBank/DDBJ databases">
        <title>Sequencing the genomes of 1000 Actinobacteria strains.</title>
        <authorList>
            <person name="Klenk H.-P."/>
        </authorList>
    </citation>
    <scope>NUCLEOTIDE SEQUENCE [LARGE SCALE GENOMIC DNA]</scope>
    <source>
        <strain evidence="4 5">DSM 45165</strain>
    </source>
</reference>
<feature type="domain" description="HTH luxR-type" evidence="3">
    <location>
        <begin position="555"/>
        <end position="620"/>
    </location>
</feature>
<keyword evidence="2" id="KW-0175">Coiled coil</keyword>
<keyword evidence="1" id="KW-0238">DNA-binding</keyword>
<dbReference type="InterPro" id="IPR036388">
    <property type="entry name" value="WH-like_DNA-bd_sf"/>
</dbReference>
<evidence type="ECO:0000256" key="2">
    <source>
        <dbReference type="SAM" id="Coils"/>
    </source>
</evidence>
<dbReference type="SMART" id="SM00421">
    <property type="entry name" value="HTH_LUXR"/>
    <property type="match status" value="1"/>
</dbReference>
<dbReference type="InterPro" id="IPR011990">
    <property type="entry name" value="TPR-like_helical_dom_sf"/>
</dbReference>
<dbReference type="InterPro" id="IPR039420">
    <property type="entry name" value="WalR-like"/>
</dbReference>
<dbReference type="PROSITE" id="PS00622">
    <property type="entry name" value="HTH_LUXR_1"/>
    <property type="match status" value="1"/>
</dbReference>
<dbReference type="CDD" id="cd06170">
    <property type="entry name" value="LuxR_C_like"/>
    <property type="match status" value="1"/>
</dbReference>
<organism evidence="4 5">
    <name type="scientific">Amycolatopsis echigonensis</name>
    <dbReference type="NCBI Taxonomy" id="2576905"/>
    <lineage>
        <taxon>Bacteria</taxon>
        <taxon>Bacillati</taxon>
        <taxon>Actinomycetota</taxon>
        <taxon>Actinomycetes</taxon>
        <taxon>Pseudonocardiales</taxon>
        <taxon>Pseudonocardiaceae</taxon>
        <taxon>Amycolatopsis</taxon>
    </lineage>
</organism>
<dbReference type="SUPFAM" id="SSF48452">
    <property type="entry name" value="TPR-like"/>
    <property type="match status" value="1"/>
</dbReference>
<dbReference type="SUPFAM" id="SSF46894">
    <property type="entry name" value="C-terminal effector domain of the bipartite response regulators"/>
    <property type="match status" value="1"/>
</dbReference>
<gene>
    <name evidence="4" type="ORF">ATK30_8579</name>
</gene>
<evidence type="ECO:0000259" key="3">
    <source>
        <dbReference type="PROSITE" id="PS50043"/>
    </source>
</evidence>
<evidence type="ECO:0000256" key="1">
    <source>
        <dbReference type="ARBA" id="ARBA00023125"/>
    </source>
</evidence>
<dbReference type="EMBL" id="PJMY01000003">
    <property type="protein sequence ID" value="PKV97594.1"/>
    <property type="molecule type" value="Genomic_DNA"/>
</dbReference>
<feature type="coiled-coil region" evidence="2">
    <location>
        <begin position="360"/>
        <end position="387"/>
    </location>
</feature>
<evidence type="ECO:0000313" key="4">
    <source>
        <dbReference type="EMBL" id="PKV97594.1"/>
    </source>
</evidence>
<dbReference type="PRINTS" id="PR00038">
    <property type="entry name" value="HTHLUXR"/>
</dbReference>
<dbReference type="GO" id="GO:0006355">
    <property type="term" value="P:regulation of DNA-templated transcription"/>
    <property type="evidence" value="ECO:0007669"/>
    <property type="project" value="InterPro"/>
</dbReference>
<sequence>MSWIEGGCGLVSEILASSQDRYGPVFVHIRLRYALAEAGGPDAAFSRRVFSWDRQSHTVSGMAEASRGEGLDLDRRSVLDAALSALQTGDLAAADELLASAAAGGEAPEVDEARAQLSEAKGDYPAARVWLERVFRGYRTSGQGPAAIRVAAGLARVHYGFLGNLAAAKGWQARGRRLAAEHGPCLEEGYLELALLACWESDIPALTAASERALAIAREFGDADLEVRALADSGLALVSAGRIAEGLARLDEAGAAVTAGEVANPRMASAVFCAILSAAARTGDAARAAEWTRLFEEQWNERGLTMGAYQVSHCRSEYGAALCTCGRWDQAEVLLQEAVEAGRRSSPVTLWECLSSLVSLRVLQGRVEEAAALLEGWEDRLELAEASGRVALGRGEPDRAVATVLSALRKIPGDRLRAVPLWALVVEAAVAGGDLDRAAQAAEALEQAASQTEISSLAAEARLAAARVAAARGDHASAAAECEGALACLEDEEKPLLGGAIRLELARAVAGTDPSWSEVEARGALAIFTRLGAETAAAAARSHLRSLGARVADGGSSALAELTGRELDVARLIAEGLSNQEIARRLYLSPKTIEHHVGRILAKLGLRRRGEVAAALARIGGR</sequence>
<name>A0A2N3WUR3_9PSEU</name>
<proteinExistence type="predicted"/>
<dbReference type="AlphaFoldDB" id="A0A2N3WUR3"/>
<accession>A0A2N3WUR3</accession>
<dbReference type="RefSeq" id="WP_143271487.1">
    <property type="nucleotide sequence ID" value="NZ_PJMY01000003.1"/>
</dbReference>
<dbReference type="Gene3D" id="1.10.10.10">
    <property type="entry name" value="Winged helix-like DNA-binding domain superfamily/Winged helix DNA-binding domain"/>
    <property type="match status" value="1"/>
</dbReference>